<feature type="non-terminal residue" evidence="1">
    <location>
        <position position="1"/>
    </location>
</feature>
<organism evidence="1 2">
    <name type="scientific">Trifolium medium</name>
    <dbReference type="NCBI Taxonomy" id="97028"/>
    <lineage>
        <taxon>Eukaryota</taxon>
        <taxon>Viridiplantae</taxon>
        <taxon>Streptophyta</taxon>
        <taxon>Embryophyta</taxon>
        <taxon>Tracheophyta</taxon>
        <taxon>Spermatophyta</taxon>
        <taxon>Magnoliopsida</taxon>
        <taxon>eudicotyledons</taxon>
        <taxon>Gunneridae</taxon>
        <taxon>Pentapetalae</taxon>
        <taxon>rosids</taxon>
        <taxon>fabids</taxon>
        <taxon>Fabales</taxon>
        <taxon>Fabaceae</taxon>
        <taxon>Papilionoideae</taxon>
        <taxon>50 kb inversion clade</taxon>
        <taxon>NPAAA clade</taxon>
        <taxon>Hologalegina</taxon>
        <taxon>IRL clade</taxon>
        <taxon>Trifolieae</taxon>
        <taxon>Trifolium</taxon>
    </lineage>
</organism>
<dbReference type="AlphaFoldDB" id="A0A392T086"/>
<protein>
    <submittedName>
        <fullName evidence="1">Uncharacterized protein</fullName>
    </submittedName>
</protein>
<evidence type="ECO:0000313" key="1">
    <source>
        <dbReference type="EMBL" id="MCI54399.1"/>
    </source>
</evidence>
<sequence length="70" mass="7846">FDLCGALIPAFHCIPDIFSCFANQNRLQDRAINGLKEVVLDFRILKLTFICNTQLLSGGVGRSHRHTCLN</sequence>
<comment type="caution">
    <text evidence="1">The sequence shown here is derived from an EMBL/GenBank/DDBJ whole genome shotgun (WGS) entry which is preliminary data.</text>
</comment>
<dbReference type="EMBL" id="LXQA010478673">
    <property type="protein sequence ID" value="MCI54399.1"/>
    <property type="molecule type" value="Genomic_DNA"/>
</dbReference>
<dbReference type="Proteomes" id="UP000265520">
    <property type="component" value="Unassembled WGS sequence"/>
</dbReference>
<evidence type="ECO:0000313" key="2">
    <source>
        <dbReference type="Proteomes" id="UP000265520"/>
    </source>
</evidence>
<name>A0A392T086_9FABA</name>
<keyword evidence="2" id="KW-1185">Reference proteome</keyword>
<proteinExistence type="predicted"/>
<accession>A0A392T086</accession>
<reference evidence="1 2" key="1">
    <citation type="journal article" date="2018" name="Front. Plant Sci.">
        <title>Red Clover (Trifolium pratense) and Zigzag Clover (T. medium) - A Picture of Genomic Similarities and Differences.</title>
        <authorList>
            <person name="Dluhosova J."/>
            <person name="Istvanek J."/>
            <person name="Nedelnik J."/>
            <person name="Repkova J."/>
        </authorList>
    </citation>
    <scope>NUCLEOTIDE SEQUENCE [LARGE SCALE GENOMIC DNA]</scope>
    <source>
        <strain evidence="2">cv. 10/8</strain>
        <tissue evidence="1">Leaf</tissue>
    </source>
</reference>